<dbReference type="PANTHER" id="PTHR39160">
    <property type="entry name" value="CELL WALL-BINDING PROTEIN YOCH"/>
    <property type="match status" value="1"/>
</dbReference>
<dbReference type="PANTHER" id="PTHR39160:SF4">
    <property type="entry name" value="RESUSCITATION-PROMOTING FACTOR RPFB"/>
    <property type="match status" value="1"/>
</dbReference>
<dbReference type="RefSeq" id="WP_052835620.1">
    <property type="nucleotide sequence ID" value="NZ_CDRZ01000259.1"/>
</dbReference>
<organism evidence="3 4">
    <name type="scientific">Syntrophaceticus schinkii</name>
    <dbReference type="NCBI Taxonomy" id="499207"/>
    <lineage>
        <taxon>Bacteria</taxon>
        <taxon>Bacillati</taxon>
        <taxon>Bacillota</taxon>
        <taxon>Clostridia</taxon>
        <taxon>Thermoanaerobacterales</taxon>
        <taxon>Thermoanaerobacterales Family III. Incertae Sedis</taxon>
        <taxon>Syntrophaceticus</taxon>
    </lineage>
</organism>
<dbReference type="InterPro" id="IPR036908">
    <property type="entry name" value="RlpA-like_sf"/>
</dbReference>
<dbReference type="AlphaFoldDB" id="A0A0B7MPB6"/>
<feature type="domain" description="3D" evidence="2">
    <location>
        <begin position="64"/>
        <end position="114"/>
    </location>
</feature>
<dbReference type="GO" id="GO:0009254">
    <property type="term" value="P:peptidoglycan turnover"/>
    <property type="evidence" value="ECO:0007669"/>
    <property type="project" value="InterPro"/>
</dbReference>
<dbReference type="InterPro" id="IPR010611">
    <property type="entry name" value="3D_dom"/>
</dbReference>
<dbReference type="GO" id="GO:0004553">
    <property type="term" value="F:hydrolase activity, hydrolyzing O-glycosyl compounds"/>
    <property type="evidence" value="ECO:0007669"/>
    <property type="project" value="InterPro"/>
</dbReference>
<evidence type="ECO:0000313" key="4">
    <source>
        <dbReference type="Proteomes" id="UP000046155"/>
    </source>
</evidence>
<sequence>MAAWSSALPQEFASSETDAFAWVQSERLETTLTVTVTAYCPCPICCGKSDGITSSGTLAKKQQTIAVDPDVIPIGSEVYLEGLGTFIAEDTGGAIKGNRIDIFMEDHNQALLFGIQEIKAYLSKGRV</sequence>
<dbReference type="Proteomes" id="UP000046155">
    <property type="component" value="Unassembled WGS sequence"/>
</dbReference>
<evidence type="ECO:0000313" key="3">
    <source>
        <dbReference type="EMBL" id="CEO89826.1"/>
    </source>
</evidence>
<dbReference type="EMBL" id="CDRZ01000259">
    <property type="protein sequence ID" value="CEO89826.1"/>
    <property type="molecule type" value="Genomic_DNA"/>
</dbReference>
<dbReference type="CDD" id="cd14667">
    <property type="entry name" value="3D_containing_proteins"/>
    <property type="match status" value="1"/>
</dbReference>
<dbReference type="GO" id="GO:0019867">
    <property type="term" value="C:outer membrane"/>
    <property type="evidence" value="ECO:0007669"/>
    <property type="project" value="InterPro"/>
</dbReference>
<protein>
    <recommendedName>
        <fullName evidence="2">3D domain-containing protein</fullName>
    </recommendedName>
</protein>
<evidence type="ECO:0000256" key="1">
    <source>
        <dbReference type="ARBA" id="ARBA00022729"/>
    </source>
</evidence>
<gene>
    <name evidence="3" type="ORF">SSCH_600047</name>
</gene>
<accession>A0A0B7MPB6</accession>
<dbReference type="InterPro" id="IPR051933">
    <property type="entry name" value="Resuscitation_pf_RpfB"/>
</dbReference>
<keyword evidence="4" id="KW-1185">Reference proteome</keyword>
<proteinExistence type="predicted"/>
<dbReference type="SUPFAM" id="SSF50685">
    <property type="entry name" value="Barwin-like endoglucanases"/>
    <property type="match status" value="1"/>
</dbReference>
<reference evidence="4" key="1">
    <citation type="submission" date="2015-01" db="EMBL/GenBank/DDBJ databases">
        <authorList>
            <person name="Manzoor Shahid"/>
            <person name="Zubair Saima"/>
        </authorList>
    </citation>
    <scope>NUCLEOTIDE SEQUENCE [LARGE SCALE GENOMIC DNA]</scope>
    <source>
        <strain evidence="4">Sp3</strain>
    </source>
</reference>
<keyword evidence="1" id="KW-0732">Signal</keyword>
<evidence type="ECO:0000259" key="2">
    <source>
        <dbReference type="Pfam" id="PF06725"/>
    </source>
</evidence>
<name>A0A0B7MPB6_9FIRM</name>
<dbReference type="InterPro" id="IPR059180">
    <property type="entry name" value="3D_YorM"/>
</dbReference>
<dbReference type="Pfam" id="PF06725">
    <property type="entry name" value="3D"/>
    <property type="match status" value="1"/>
</dbReference>
<dbReference type="Gene3D" id="2.40.40.10">
    <property type="entry name" value="RlpA-like domain"/>
    <property type="match status" value="1"/>
</dbReference>